<dbReference type="eggNOG" id="ENOG502SISG">
    <property type="taxonomic scope" value="Eukaryota"/>
</dbReference>
<dbReference type="HOGENOM" id="CLU_664986_0_0_1"/>
<keyword evidence="4" id="KW-1185">Reference proteome</keyword>
<keyword evidence="2" id="KW-0472">Membrane</keyword>
<evidence type="ECO:0000256" key="2">
    <source>
        <dbReference type="SAM" id="Phobius"/>
    </source>
</evidence>
<feature type="transmembrane region" description="Helical" evidence="2">
    <location>
        <begin position="43"/>
        <end position="62"/>
    </location>
</feature>
<dbReference type="EMBL" id="CM000646">
    <property type="protein sequence ID" value="EED89983.1"/>
    <property type="molecule type" value="Genomic_DNA"/>
</dbReference>
<dbReference type="RefSeq" id="XP_002292787.1">
    <property type="nucleotide sequence ID" value="XM_002292751.1"/>
</dbReference>
<evidence type="ECO:0000313" key="3">
    <source>
        <dbReference type="EMBL" id="EED89983.1"/>
    </source>
</evidence>
<protein>
    <submittedName>
        <fullName evidence="3">Uncharacterized protein</fullName>
    </submittedName>
</protein>
<evidence type="ECO:0000313" key="4">
    <source>
        <dbReference type="Proteomes" id="UP000001449"/>
    </source>
</evidence>
<gene>
    <name evidence="3" type="ORF">THAPSDRAFT_24124</name>
</gene>
<sequence>MVVINRSNTRRVHRPGDTSLLTKLNILLDNLPYVSQLSPIDRLLLLCGAALLLVVLFSYFLLISNIISADATSGIIGGSSYAVNDPRLSSELRKTGLSQEALLRRGGGKRITVNDSNQNHLQQQHSLDSEENAFALDIINSLNCDALQDELERDWKTLLDGERLKELEREKWGGGGFGGGNTNEGGGLFEGGHADDYAAELAKEMNAVGNTGGSGGGEQDRWANANNIGGGDGNEPLDDFVNRRRRLFEEEQGMPDFDDPDAGNMGHLDDVAFSGRSTINEDDYGLKLNAKHLFCLAANALTLPKYNPLSGSGSGKTIKDPTIHCDINSFETRESLLYLWASASSQMPHDVLLKTLHLVNEHKESLRGNEVHLWYPPHDAGTDGMLRVINSAFEGQATYNFDNEPADSAHDDMY</sequence>
<name>B8C941_THAPS</name>
<organism evidence="3 4">
    <name type="scientific">Thalassiosira pseudonana</name>
    <name type="common">Marine diatom</name>
    <name type="synonym">Cyclotella nana</name>
    <dbReference type="NCBI Taxonomy" id="35128"/>
    <lineage>
        <taxon>Eukaryota</taxon>
        <taxon>Sar</taxon>
        <taxon>Stramenopiles</taxon>
        <taxon>Ochrophyta</taxon>
        <taxon>Bacillariophyta</taxon>
        <taxon>Coscinodiscophyceae</taxon>
        <taxon>Thalassiosirophycidae</taxon>
        <taxon>Thalassiosirales</taxon>
        <taxon>Thalassiosiraceae</taxon>
        <taxon>Thalassiosira</taxon>
    </lineage>
</organism>
<dbReference type="KEGG" id="tps:THAPSDRAFT_24124"/>
<evidence type="ECO:0000256" key="1">
    <source>
        <dbReference type="SAM" id="MobiDB-lite"/>
    </source>
</evidence>
<dbReference type="InParanoid" id="B8C941"/>
<keyword evidence="2" id="KW-1133">Transmembrane helix</keyword>
<dbReference type="PaxDb" id="35128-Thaps24124"/>
<dbReference type="Proteomes" id="UP000001449">
    <property type="component" value="Chromosome 10"/>
</dbReference>
<dbReference type="GeneID" id="7447027"/>
<proteinExistence type="predicted"/>
<keyword evidence="2" id="KW-0812">Transmembrane</keyword>
<dbReference type="AlphaFoldDB" id="B8C941"/>
<feature type="region of interest" description="Disordered" evidence="1">
    <location>
        <begin position="209"/>
        <end position="236"/>
    </location>
</feature>
<accession>B8C941</accession>
<reference evidence="3 4" key="1">
    <citation type="journal article" date="2004" name="Science">
        <title>The genome of the diatom Thalassiosira pseudonana: ecology, evolution, and metabolism.</title>
        <authorList>
            <person name="Armbrust E.V."/>
            <person name="Berges J.A."/>
            <person name="Bowler C."/>
            <person name="Green B.R."/>
            <person name="Martinez D."/>
            <person name="Putnam N.H."/>
            <person name="Zhou S."/>
            <person name="Allen A.E."/>
            <person name="Apt K.E."/>
            <person name="Bechner M."/>
            <person name="Brzezinski M.A."/>
            <person name="Chaal B.K."/>
            <person name="Chiovitti A."/>
            <person name="Davis A.K."/>
            <person name="Demarest M.S."/>
            <person name="Detter J.C."/>
            <person name="Glavina T."/>
            <person name="Goodstein D."/>
            <person name="Hadi M.Z."/>
            <person name="Hellsten U."/>
            <person name="Hildebrand M."/>
            <person name="Jenkins B.D."/>
            <person name="Jurka J."/>
            <person name="Kapitonov V.V."/>
            <person name="Kroger N."/>
            <person name="Lau W.W."/>
            <person name="Lane T.W."/>
            <person name="Larimer F.W."/>
            <person name="Lippmeier J.C."/>
            <person name="Lucas S."/>
            <person name="Medina M."/>
            <person name="Montsant A."/>
            <person name="Obornik M."/>
            <person name="Parker M.S."/>
            <person name="Palenik B."/>
            <person name="Pazour G.J."/>
            <person name="Richardson P.M."/>
            <person name="Rynearson T.A."/>
            <person name="Saito M.A."/>
            <person name="Schwartz D.C."/>
            <person name="Thamatrakoln K."/>
            <person name="Valentin K."/>
            <person name="Vardi A."/>
            <person name="Wilkerson F.P."/>
            <person name="Rokhsar D.S."/>
        </authorList>
    </citation>
    <scope>NUCLEOTIDE SEQUENCE [LARGE SCALE GENOMIC DNA]</scope>
    <source>
        <strain evidence="3 4">CCMP1335</strain>
    </source>
</reference>
<reference evidence="3 4" key="2">
    <citation type="journal article" date="2008" name="Nature">
        <title>The Phaeodactylum genome reveals the evolutionary history of diatom genomes.</title>
        <authorList>
            <person name="Bowler C."/>
            <person name="Allen A.E."/>
            <person name="Badger J.H."/>
            <person name="Grimwood J."/>
            <person name="Jabbari K."/>
            <person name="Kuo A."/>
            <person name="Maheswari U."/>
            <person name="Martens C."/>
            <person name="Maumus F."/>
            <person name="Otillar R.P."/>
            <person name="Rayko E."/>
            <person name="Salamov A."/>
            <person name="Vandepoele K."/>
            <person name="Beszteri B."/>
            <person name="Gruber A."/>
            <person name="Heijde M."/>
            <person name="Katinka M."/>
            <person name="Mock T."/>
            <person name="Valentin K."/>
            <person name="Verret F."/>
            <person name="Berges J.A."/>
            <person name="Brownlee C."/>
            <person name="Cadoret J.P."/>
            <person name="Chiovitti A."/>
            <person name="Choi C.J."/>
            <person name="Coesel S."/>
            <person name="De Martino A."/>
            <person name="Detter J.C."/>
            <person name="Durkin C."/>
            <person name="Falciatore A."/>
            <person name="Fournet J."/>
            <person name="Haruta M."/>
            <person name="Huysman M.J."/>
            <person name="Jenkins B.D."/>
            <person name="Jiroutova K."/>
            <person name="Jorgensen R.E."/>
            <person name="Joubert Y."/>
            <person name="Kaplan A."/>
            <person name="Kroger N."/>
            <person name="Kroth P.G."/>
            <person name="La Roche J."/>
            <person name="Lindquist E."/>
            <person name="Lommer M."/>
            <person name="Martin-Jezequel V."/>
            <person name="Lopez P.J."/>
            <person name="Lucas S."/>
            <person name="Mangogna M."/>
            <person name="McGinnis K."/>
            <person name="Medlin L.K."/>
            <person name="Montsant A."/>
            <person name="Oudot-Le Secq M.P."/>
            <person name="Napoli C."/>
            <person name="Obornik M."/>
            <person name="Parker M.S."/>
            <person name="Petit J.L."/>
            <person name="Porcel B.M."/>
            <person name="Poulsen N."/>
            <person name="Robison M."/>
            <person name="Rychlewski L."/>
            <person name="Rynearson T.A."/>
            <person name="Schmutz J."/>
            <person name="Shapiro H."/>
            <person name="Siaut M."/>
            <person name="Stanley M."/>
            <person name="Sussman M.R."/>
            <person name="Taylor A.R."/>
            <person name="Vardi A."/>
            <person name="von Dassow P."/>
            <person name="Vyverman W."/>
            <person name="Willis A."/>
            <person name="Wyrwicz L.S."/>
            <person name="Rokhsar D.S."/>
            <person name="Weissenbach J."/>
            <person name="Armbrust E.V."/>
            <person name="Green B.R."/>
            <person name="Van de Peer Y."/>
            <person name="Grigoriev I.V."/>
        </authorList>
    </citation>
    <scope>NUCLEOTIDE SEQUENCE [LARGE SCALE GENOMIC DNA]</scope>
    <source>
        <strain evidence="3 4">CCMP1335</strain>
    </source>
</reference>
<feature type="non-terminal residue" evidence="3">
    <location>
        <position position="414"/>
    </location>
</feature>